<dbReference type="InterPro" id="IPR039421">
    <property type="entry name" value="Type_1_exporter"/>
</dbReference>
<keyword evidence="4 10" id="KW-0067">ATP-binding</keyword>
<dbReference type="Pfam" id="PF00664">
    <property type="entry name" value="ABC_membrane"/>
    <property type="match status" value="1"/>
</dbReference>
<protein>
    <submittedName>
        <fullName evidence="10">ABC transporter ATP-binding protein</fullName>
    </submittedName>
</protein>
<dbReference type="PROSITE" id="PS00211">
    <property type="entry name" value="ABC_TRANSPORTER_1"/>
    <property type="match status" value="1"/>
</dbReference>
<dbReference type="Gene3D" id="1.20.1560.10">
    <property type="entry name" value="ABC transporter type 1, transmembrane domain"/>
    <property type="match status" value="1"/>
</dbReference>
<keyword evidence="6 7" id="KW-0472">Membrane</keyword>
<keyword evidence="11" id="KW-1185">Reference proteome</keyword>
<accession>A0ABV1E2B5</accession>
<dbReference type="PANTHER" id="PTHR43394:SF1">
    <property type="entry name" value="ATP-BINDING CASSETTE SUB-FAMILY B MEMBER 10, MITOCHONDRIAL"/>
    <property type="match status" value="1"/>
</dbReference>
<dbReference type="PROSITE" id="PS50929">
    <property type="entry name" value="ABC_TM1F"/>
    <property type="match status" value="1"/>
</dbReference>
<dbReference type="InterPro" id="IPR011527">
    <property type="entry name" value="ABC1_TM_dom"/>
</dbReference>
<dbReference type="Pfam" id="PF00005">
    <property type="entry name" value="ABC_tran"/>
    <property type="match status" value="1"/>
</dbReference>
<dbReference type="EMBL" id="JBBMFD010000025">
    <property type="protein sequence ID" value="MEQ2441445.1"/>
    <property type="molecule type" value="Genomic_DNA"/>
</dbReference>
<feature type="transmembrane region" description="Helical" evidence="7">
    <location>
        <begin position="163"/>
        <end position="182"/>
    </location>
</feature>
<comment type="caution">
    <text evidence="10">The sequence shown here is derived from an EMBL/GenBank/DDBJ whole genome shotgun (WGS) entry which is preliminary data.</text>
</comment>
<dbReference type="SUPFAM" id="SSF52540">
    <property type="entry name" value="P-loop containing nucleoside triphosphate hydrolases"/>
    <property type="match status" value="1"/>
</dbReference>
<evidence type="ECO:0000259" key="9">
    <source>
        <dbReference type="PROSITE" id="PS50929"/>
    </source>
</evidence>
<comment type="subcellular location">
    <subcellularLocation>
        <location evidence="1">Cell membrane</location>
        <topology evidence="1">Multi-pass membrane protein</topology>
    </subcellularLocation>
</comment>
<dbReference type="PROSITE" id="PS50893">
    <property type="entry name" value="ABC_TRANSPORTER_2"/>
    <property type="match status" value="1"/>
</dbReference>
<evidence type="ECO:0000256" key="1">
    <source>
        <dbReference type="ARBA" id="ARBA00004651"/>
    </source>
</evidence>
<dbReference type="Gene3D" id="3.40.50.300">
    <property type="entry name" value="P-loop containing nucleotide triphosphate hydrolases"/>
    <property type="match status" value="1"/>
</dbReference>
<keyword evidence="2 7" id="KW-0812">Transmembrane</keyword>
<evidence type="ECO:0000313" key="11">
    <source>
        <dbReference type="Proteomes" id="UP001489509"/>
    </source>
</evidence>
<evidence type="ECO:0000256" key="2">
    <source>
        <dbReference type="ARBA" id="ARBA00022692"/>
    </source>
</evidence>
<dbReference type="SUPFAM" id="SSF90123">
    <property type="entry name" value="ABC transporter transmembrane region"/>
    <property type="match status" value="1"/>
</dbReference>
<feature type="transmembrane region" description="Helical" evidence="7">
    <location>
        <begin position="253"/>
        <end position="275"/>
    </location>
</feature>
<reference evidence="10 11" key="1">
    <citation type="submission" date="2024-03" db="EMBL/GenBank/DDBJ databases">
        <title>Human intestinal bacterial collection.</title>
        <authorList>
            <person name="Pauvert C."/>
            <person name="Hitch T.C.A."/>
            <person name="Clavel T."/>
        </authorList>
    </citation>
    <scope>NUCLEOTIDE SEQUENCE [LARGE SCALE GENOMIC DNA]</scope>
    <source>
        <strain evidence="10 11">CLA-JM-H44</strain>
    </source>
</reference>
<feature type="transmembrane region" description="Helical" evidence="7">
    <location>
        <begin position="60"/>
        <end position="81"/>
    </location>
</feature>
<dbReference type="SMART" id="SM00382">
    <property type="entry name" value="AAA"/>
    <property type="match status" value="1"/>
</dbReference>
<organism evidence="10 11">
    <name type="scientific">Solibaculum intestinale</name>
    <dbReference type="NCBI Taxonomy" id="3133165"/>
    <lineage>
        <taxon>Bacteria</taxon>
        <taxon>Bacillati</taxon>
        <taxon>Bacillota</taxon>
        <taxon>Clostridia</taxon>
        <taxon>Eubacteriales</taxon>
        <taxon>Oscillospiraceae</taxon>
        <taxon>Solibaculum</taxon>
    </lineage>
</organism>
<evidence type="ECO:0000256" key="5">
    <source>
        <dbReference type="ARBA" id="ARBA00022989"/>
    </source>
</evidence>
<dbReference type="InterPro" id="IPR003593">
    <property type="entry name" value="AAA+_ATPase"/>
</dbReference>
<dbReference type="InterPro" id="IPR036640">
    <property type="entry name" value="ABC1_TM_sf"/>
</dbReference>
<feature type="domain" description="ABC transmembrane type-1" evidence="9">
    <location>
        <begin position="22"/>
        <end position="306"/>
    </location>
</feature>
<evidence type="ECO:0000256" key="3">
    <source>
        <dbReference type="ARBA" id="ARBA00022741"/>
    </source>
</evidence>
<feature type="transmembrane region" description="Helical" evidence="7">
    <location>
        <begin position="139"/>
        <end position="157"/>
    </location>
</feature>
<dbReference type="GO" id="GO:0005524">
    <property type="term" value="F:ATP binding"/>
    <property type="evidence" value="ECO:0007669"/>
    <property type="project" value="UniProtKB-KW"/>
</dbReference>
<keyword evidence="3" id="KW-0547">Nucleotide-binding</keyword>
<evidence type="ECO:0000256" key="6">
    <source>
        <dbReference type="ARBA" id="ARBA00023136"/>
    </source>
</evidence>
<evidence type="ECO:0000256" key="7">
    <source>
        <dbReference type="SAM" id="Phobius"/>
    </source>
</evidence>
<feature type="domain" description="ABC transporter" evidence="8">
    <location>
        <begin position="339"/>
        <end position="573"/>
    </location>
</feature>
<evidence type="ECO:0000256" key="4">
    <source>
        <dbReference type="ARBA" id="ARBA00022840"/>
    </source>
</evidence>
<dbReference type="RefSeq" id="WP_349220529.1">
    <property type="nucleotide sequence ID" value="NZ_JBBMFD010000025.1"/>
</dbReference>
<dbReference type="CDD" id="cd03254">
    <property type="entry name" value="ABCC_Glucan_exporter_like"/>
    <property type="match status" value="1"/>
</dbReference>
<evidence type="ECO:0000259" key="8">
    <source>
        <dbReference type="PROSITE" id="PS50893"/>
    </source>
</evidence>
<name>A0ABV1E2B5_9FIRM</name>
<dbReference type="InterPro" id="IPR027417">
    <property type="entry name" value="P-loop_NTPase"/>
</dbReference>
<dbReference type="InterPro" id="IPR003439">
    <property type="entry name" value="ABC_transporter-like_ATP-bd"/>
</dbReference>
<dbReference type="PANTHER" id="PTHR43394">
    <property type="entry name" value="ATP-DEPENDENT PERMEASE MDL1, MITOCHONDRIAL"/>
    <property type="match status" value="1"/>
</dbReference>
<evidence type="ECO:0000313" key="10">
    <source>
        <dbReference type="EMBL" id="MEQ2441445.1"/>
    </source>
</evidence>
<proteinExistence type="predicted"/>
<keyword evidence="5 7" id="KW-1133">Transmembrane helix</keyword>
<dbReference type="InterPro" id="IPR017871">
    <property type="entry name" value="ABC_transporter-like_CS"/>
</dbReference>
<gene>
    <name evidence="10" type="ORF">WMO26_11460</name>
</gene>
<feature type="transmembrane region" description="Helical" evidence="7">
    <location>
        <begin position="17"/>
        <end position="40"/>
    </location>
</feature>
<sequence length="579" mass="63835">MKVTVVLKRILSYTRPYLWFLIGALLCALLNVALTLLAPVLVGDSIDYIVAKGQVDFPSIARILFVLAGAILLGAFFQWLMTLCTNQLTYKTVRDLRVQTFHKLSAVPLRYIDGHSHGDIISRVVTDIDLISDGLLQGFTQLFTGVVTILGTLLFMLTINVKIALVVVLITPLSLFVASFIARRSHKMFREQSAVRGEMTGYVEELIGNQKVVKAFSYEDRAQASFEEINRRLYDCGVKAQFYSSMTNPSTRFVNGVVYAAVGIAGALTAIQGLLSVGQLSCFLTYANQYTKPFNEITGVITELQTAFASARRVFAVLDEPVESPDAGLPKLTDCDGRVTAEHVDFSYRPDTRLIEDLNLSVSPGQRIAIVGPTGCGKTTIINLLMRFYDVDAGQISVSGHPIDSVTRQSLRSCYGMVLQETWLFSGTIRENIAYGKPDATEPEIVAAAKAAHAHSFIRRLPQGYDTVISEDGGNLSQGQKQLLCIARIMLLSPPMLILDEATSSIDTRTEIQIQKAFDKMMEGRTSFVVAHRLSTIQEADRILVMDAGRIIEQGTHEELLEKGGFYAKLYNSQFAPAQ</sequence>
<dbReference type="CDD" id="cd18547">
    <property type="entry name" value="ABC_6TM_Tm288_like"/>
    <property type="match status" value="1"/>
</dbReference>
<dbReference type="Proteomes" id="UP001489509">
    <property type="component" value="Unassembled WGS sequence"/>
</dbReference>